<organism evidence="3 4">
    <name type="scientific">SAR86 cluster bacterium BACL1 MAG-120920-bin57</name>
    <dbReference type="NCBI Taxonomy" id="1655571"/>
    <lineage>
        <taxon>Bacteria</taxon>
        <taxon>Pseudomonadati</taxon>
        <taxon>Pseudomonadota</taxon>
        <taxon>Gammaproteobacteria</taxon>
        <taxon>SAR86 cluster</taxon>
    </lineage>
</organism>
<dbReference type="Pfam" id="PF13464">
    <property type="entry name" value="RodZ_C"/>
    <property type="match status" value="1"/>
</dbReference>
<accession>A0A0R2PWE0</accession>
<evidence type="ECO:0000256" key="1">
    <source>
        <dbReference type="SAM" id="Phobius"/>
    </source>
</evidence>
<protein>
    <recommendedName>
        <fullName evidence="2">Cytoskeleton protein RodZ-like C-terminal domain-containing protein</fullName>
    </recommendedName>
</protein>
<dbReference type="EMBL" id="LIAV01000017">
    <property type="protein sequence ID" value="KRO41211.1"/>
    <property type="molecule type" value="Genomic_DNA"/>
</dbReference>
<gene>
    <name evidence="3" type="ORF">ABR63_04975</name>
</gene>
<dbReference type="InterPro" id="IPR025194">
    <property type="entry name" value="RodZ-like_C"/>
</dbReference>
<dbReference type="InterPro" id="IPR010982">
    <property type="entry name" value="Lambda_DNA-bd_dom_sf"/>
</dbReference>
<dbReference type="AlphaFoldDB" id="A0A0R2PWE0"/>
<keyword evidence="1" id="KW-0812">Transmembrane</keyword>
<dbReference type="Gene3D" id="1.10.260.40">
    <property type="entry name" value="lambda repressor-like DNA-binding domains"/>
    <property type="match status" value="1"/>
</dbReference>
<keyword evidence="1" id="KW-0472">Membrane</keyword>
<evidence type="ECO:0000259" key="2">
    <source>
        <dbReference type="Pfam" id="PF13464"/>
    </source>
</evidence>
<dbReference type="PANTHER" id="PTHR34475">
    <property type="match status" value="1"/>
</dbReference>
<dbReference type="PANTHER" id="PTHR34475:SF1">
    <property type="entry name" value="CYTOSKELETON PROTEIN RODZ"/>
    <property type="match status" value="1"/>
</dbReference>
<dbReference type="Pfam" id="PF13413">
    <property type="entry name" value="HTH_25"/>
    <property type="match status" value="1"/>
</dbReference>
<dbReference type="Proteomes" id="UP000050874">
    <property type="component" value="Unassembled WGS sequence"/>
</dbReference>
<evidence type="ECO:0000313" key="3">
    <source>
        <dbReference type="EMBL" id="KRO41211.1"/>
    </source>
</evidence>
<feature type="transmembrane region" description="Helical" evidence="1">
    <location>
        <begin position="104"/>
        <end position="124"/>
    </location>
</feature>
<feature type="domain" description="Cytoskeleton protein RodZ-like C-terminal" evidence="2">
    <location>
        <begin position="200"/>
        <end position="259"/>
    </location>
</feature>
<comment type="caution">
    <text evidence="3">The sequence shown here is derived from an EMBL/GenBank/DDBJ whole genome shotgun (WGS) entry which is preliminary data.</text>
</comment>
<evidence type="ECO:0000313" key="4">
    <source>
        <dbReference type="Proteomes" id="UP000050874"/>
    </source>
</evidence>
<dbReference type="GO" id="GO:0003677">
    <property type="term" value="F:DNA binding"/>
    <property type="evidence" value="ECO:0007669"/>
    <property type="project" value="InterPro"/>
</dbReference>
<dbReference type="InterPro" id="IPR050400">
    <property type="entry name" value="Bact_Cytoskel_RodZ"/>
</dbReference>
<keyword evidence="1" id="KW-1133">Transmembrane helix</keyword>
<name>A0A0R2PWE0_9GAMM</name>
<sequence>MKSAQTSKIGKKFQGEREALGLSEQDVSSRTLINIDFIRAIESGDYSIFPARMYALRYFEKYASFLQIQQEFFDIYHVNNHQEDGESNPSHFNSVTEAIKSGKYNLIISLISVLFFAGIVINGLHDFFSSSHEDWSMEESHVSKNIPENQLADISEIDRNFIANALEEIKPLFQPVINVSDVDSSSEFQVTAGELKKLSLSFTEDSWLEIYQGATQLIYRLFNKDERLDISITPPFKIIAGNANGVTGFYGESKINFTKVANELNVSFIEIEDE</sequence>
<reference evidence="4" key="1">
    <citation type="submission" date="2015-10" db="EMBL/GenBank/DDBJ databases">
        <title>Metagenome-Assembled Genomes uncover a global brackish microbiome.</title>
        <authorList>
            <person name="Hugerth L.W."/>
            <person name="Larsson J."/>
            <person name="Alneberg J."/>
            <person name="Lindh M.V."/>
            <person name="Legrand C."/>
            <person name="Pinhassi J."/>
            <person name="Andersson A."/>
        </authorList>
    </citation>
    <scope>NUCLEOTIDE SEQUENCE [LARGE SCALE GENOMIC DNA]</scope>
</reference>
<proteinExistence type="predicted"/>